<dbReference type="AlphaFoldDB" id="A0A484FTC7"/>
<feature type="region of interest" description="Disordered" evidence="1">
    <location>
        <begin position="46"/>
        <end position="122"/>
    </location>
</feature>
<organism evidence="2 3">
    <name type="scientific">Colletotrichum orbiculare (strain 104-T / ATCC 96160 / CBS 514.97 / LARS 414 / MAFF 240422)</name>
    <name type="common">Cucumber anthracnose fungus</name>
    <name type="synonym">Colletotrichum lagenarium</name>
    <dbReference type="NCBI Taxonomy" id="1213857"/>
    <lineage>
        <taxon>Eukaryota</taxon>
        <taxon>Fungi</taxon>
        <taxon>Dikarya</taxon>
        <taxon>Ascomycota</taxon>
        <taxon>Pezizomycotina</taxon>
        <taxon>Sordariomycetes</taxon>
        <taxon>Hypocreomycetidae</taxon>
        <taxon>Glomerellales</taxon>
        <taxon>Glomerellaceae</taxon>
        <taxon>Colletotrichum</taxon>
        <taxon>Colletotrichum orbiculare species complex</taxon>
    </lineage>
</organism>
<evidence type="ECO:0000313" key="2">
    <source>
        <dbReference type="EMBL" id="TDZ21096.1"/>
    </source>
</evidence>
<reference evidence="3" key="1">
    <citation type="journal article" date="2013" name="New Phytol.">
        <title>Comparative genomic and transcriptomic analyses reveal the hemibiotrophic stage shift of Colletotrichum fungi.</title>
        <authorList>
            <person name="Gan P."/>
            <person name="Ikeda K."/>
            <person name="Irieda H."/>
            <person name="Narusaka M."/>
            <person name="O'Connell R.J."/>
            <person name="Narusaka Y."/>
            <person name="Takano Y."/>
            <person name="Kubo Y."/>
            <person name="Shirasu K."/>
        </authorList>
    </citation>
    <scope>NUCLEOTIDE SEQUENCE [LARGE SCALE GENOMIC DNA]</scope>
    <source>
        <strain evidence="3">104-T / ATCC 96160 / CBS 514.97 / LARS 414 / MAFF 240422</strain>
    </source>
</reference>
<gene>
    <name evidence="2" type="ORF">Cob_v005844</name>
</gene>
<accession>A0A484FTC7</accession>
<dbReference type="EMBL" id="AMCV02000015">
    <property type="protein sequence ID" value="TDZ21096.1"/>
    <property type="molecule type" value="Genomic_DNA"/>
</dbReference>
<keyword evidence="3" id="KW-1185">Reference proteome</keyword>
<reference evidence="3" key="2">
    <citation type="journal article" date="2019" name="Mol. Plant Microbe Interact.">
        <title>Genome sequence resources for four phytopathogenic fungi from the Colletotrichum orbiculare species complex.</title>
        <authorList>
            <person name="Gan P."/>
            <person name="Tsushima A."/>
            <person name="Narusaka M."/>
            <person name="Narusaka Y."/>
            <person name="Takano Y."/>
            <person name="Kubo Y."/>
            <person name="Shirasu K."/>
        </authorList>
    </citation>
    <scope>GENOME REANNOTATION</scope>
    <source>
        <strain evidence="3">104-T / ATCC 96160 / CBS 514.97 / LARS 414 / MAFF 240422</strain>
    </source>
</reference>
<proteinExistence type="predicted"/>
<name>A0A484FTC7_COLOR</name>
<feature type="compositionally biased region" description="Low complexity" evidence="1">
    <location>
        <begin position="78"/>
        <end position="101"/>
    </location>
</feature>
<comment type="caution">
    <text evidence="2">The sequence shown here is derived from an EMBL/GenBank/DDBJ whole genome shotgun (WGS) entry which is preliminary data.</text>
</comment>
<evidence type="ECO:0000313" key="3">
    <source>
        <dbReference type="Proteomes" id="UP000014480"/>
    </source>
</evidence>
<protein>
    <submittedName>
        <fullName evidence="2">Uncharacterized protein</fullName>
    </submittedName>
</protein>
<dbReference type="Proteomes" id="UP000014480">
    <property type="component" value="Unassembled WGS sequence"/>
</dbReference>
<evidence type="ECO:0000256" key="1">
    <source>
        <dbReference type="SAM" id="MobiDB-lite"/>
    </source>
</evidence>
<sequence length="122" mass="13005">MFRRSLSGWCCGSGPPFPSRLSFGVHRIEGTSISYRNNHLTISPTRSIDSQCPPHLPDSGPGPFDTAAGHLARSRPTSGPSFSAPSVPSSLPSFLPSERLSATTTRRPFPSHTLCLQDPGSS</sequence>